<comment type="caution">
    <text evidence="13">The sequence shown here is derived from an EMBL/GenBank/DDBJ whole genome shotgun (WGS) entry which is preliminary data.</text>
</comment>
<dbReference type="InterPro" id="IPR036704">
    <property type="entry name" value="RraA/RraA-like_sf"/>
</dbReference>
<protein>
    <recommendedName>
        <fullName evidence="7">Putative 4-hydroxy-4-methyl-2-oxoglutarate aldolase</fullName>
        <ecNumber evidence="6">4.1.1.112</ecNumber>
        <ecNumber evidence="5">4.1.3.17</ecNumber>
    </recommendedName>
    <alternativeName>
        <fullName evidence="11">Oxaloacetate decarboxylase</fullName>
    </alternativeName>
    <alternativeName>
        <fullName evidence="9">Regulator of ribonuclease activity homolog</fullName>
    </alternativeName>
    <alternativeName>
        <fullName evidence="10">RraA-like protein</fullName>
    </alternativeName>
</protein>
<evidence type="ECO:0000256" key="5">
    <source>
        <dbReference type="ARBA" id="ARBA00012213"/>
    </source>
</evidence>
<proteinExistence type="inferred from homology"/>
<gene>
    <name evidence="13" type="ORF">ACFO9E_14735</name>
</gene>
<organism evidence="13 14">
    <name type="scientific">Streptomyces maoxianensis</name>
    <dbReference type="NCBI Taxonomy" id="1459942"/>
    <lineage>
        <taxon>Bacteria</taxon>
        <taxon>Bacillati</taxon>
        <taxon>Actinomycetota</taxon>
        <taxon>Actinomycetes</taxon>
        <taxon>Kitasatosporales</taxon>
        <taxon>Streptomycetaceae</taxon>
        <taxon>Streptomyces</taxon>
    </lineage>
</organism>
<comment type="catalytic activity">
    <reaction evidence="12">
        <text>oxaloacetate + H(+) = pyruvate + CO2</text>
        <dbReference type="Rhea" id="RHEA:15641"/>
        <dbReference type="ChEBI" id="CHEBI:15361"/>
        <dbReference type="ChEBI" id="CHEBI:15378"/>
        <dbReference type="ChEBI" id="CHEBI:16452"/>
        <dbReference type="ChEBI" id="CHEBI:16526"/>
        <dbReference type="EC" id="4.1.1.112"/>
    </reaction>
</comment>
<dbReference type="Pfam" id="PF03737">
    <property type="entry name" value="RraA-like"/>
    <property type="match status" value="1"/>
</dbReference>
<evidence type="ECO:0000256" key="11">
    <source>
        <dbReference type="ARBA" id="ARBA00032305"/>
    </source>
</evidence>
<comment type="catalytic activity">
    <reaction evidence="1">
        <text>4-hydroxy-4-methyl-2-oxoglutarate = 2 pyruvate</text>
        <dbReference type="Rhea" id="RHEA:22748"/>
        <dbReference type="ChEBI" id="CHEBI:15361"/>
        <dbReference type="ChEBI" id="CHEBI:58276"/>
        <dbReference type="EC" id="4.1.3.17"/>
    </reaction>
</comment>
<evidence type="ECO:0000256" key="6">
    <source>
        <dbReference type="ARBA" id="ARBA00012947"/>
    </source>
</evidence>
<evidence type="ECO:0000313" key="14">
    <source>
        <dbReference type="Proteomes" id="UP001595993"/>
    </source>
</evidence>
<evidence type="ECO:0000256" key="1">
    <source>
        <dbReference type="ARBA" id="ARBA00001342"/>
    </source>
</evidence>
<dbReference type="PANTHER" id="PTHR33254:SF4">
    <property type="entry name" value="4-HYDROXY-4-METHYL-2-OXOGLUTARATE ALDOLASE 3-RELATED"/>
    <property type="match status" value="1"/>
</dbReference>
<evidence type="ECO:0000256" key="8">
    <source>
        <dbReference type="ARBA" id="ARBA00025046"/>
    </source>
</evidence>
<evidence type="ECO:0000256" key="12">
    <source>
        <dbReference type="ARBA" id="ARBA00047973"/>
    </source>
</evidence>
<name>A0ABV9G835_9ACTN</name>
<evidence type="ECO:0000256" key="3">
    <source>
        <dbReference type="ARBA" id="ARBA00008621"/>
    </source>
</evidence>
<evidence type="ECO:0000256" key="2">
    <source>
        <dbReference type="ARBA" id="ARBA00001968"/>
    </source>
</evidence>
<dbReference type="EC" id="4.1.1.112" evidence="6"/>
<comment type="subunit">
    <text evidence="4">Homotrimer.</text>
</comment>
<evidence type="ECO:0000256" key="7">
    <source>
        <dbReference type="ARBA" id="ARBA00016549"/>
    </source>
</evidence>
<keyword evidence="14" id="KW-1185">Reference proteome</keyword>
<dbReference type="SUPFAM" id="SSF89562">
    <property type="entry name" value="RraA-like"/>
    <property type="match status" value="1"/>
</dbReference>
<dbReference type="Gene3D" id="3.50.30.40">
    <property type="entry name" value="Ribonuclease E inhibitor RraA/RraA-like"/>
    <property type="match status" value="1"/>
</dbReference>
<dbReference type="PANTHER" id="PTHR33254">
    <property type="entry name" value="4-HYDROXY-4-METHYL-2-OXOGLUTARATE ALDOLASE 3-RELATED"/>
    <property type="match status" value="1"/>
</dbReference>
<evidence type="ECO:0000313" key="13">
    <source>
        <dbReference type="EMBL" id="MFC4609061.1"/>
    </source>
</evidence>
<evidence type="ECO:0000256" key="9">
    <source>
        <dbReference type="ARBA" id="ARBA00029596"/>
    </source>
</evidence>
<comment type="cofactor">
    <cofactor evidence="2">
        <name>a divalent metal cation</name>
        <dbReference type="ChEBI" id="CHEBI:60240"/>
    </cofactor>
</comment>
<evidence type="ECO:0000256" key="4">
    <source>
        <dbReference type="ARBA" id="ARBA00011233"/>
    </source>
</evidence>
<evidence type="ECO:0000256" key="10">
    <source>
        <dbReference type="ARBA" id="ARBA00030169"/>
    </source>
</evidence>
<comment type="function">
    <text evidence="8">Catalyzes the aldol cleavage of 4-hydroxy-4-methyl-2-oxoglutarate (HMG) into 2 molecules of pyruvate. Also contains a secondary oxaloacetate (OAA) decarboxylase activity due to the common pyruvate enolate transition state formed following C-C bond cleavage in the retro-aldol and decarboxylation reactions.</text>
</comment>
<reference evidence="14" key="1">
    <citation type="journal article" date="2019" name="Int. J. Syst. Evol. Microbiol.">
        <title>The Global Catalogue of Microorganisms (GCM) 10K type strain sequencing project: providing services to taxonomists for standard genome sequencing and annotation.</title>
        <authorList>
            <consortium name="The Broad Institute Genomics Platform"/>
            <consortium name="The Broad Institute Genome Sequencing Center for Infectious Disease"/>
            <person name="Wu L."/>
            <person name="Ma J."/>
        </authorList>
    </citation>
    <scope>NUCLEOTIDE SEQUENCE [LARGE SCALE GENOMIC DNA]</scope>
    <source>
        <strain evidence="14">CGMCC 4.7139</strain>
    </source>
</reference>
<dbReference type="RefSeq" id="WP_381195350.1">
    <property type="nucleotide sequence ID" value="NZ_JBHSFE010000011.1"/>
</dbReference>
<dbReference type="EC" id="4.1.3.17" evidence="5"/>
<dbReference type="Proteomes" id="UP001595993">
    <property type="component" value="Unassembled WGS sequence"/>
</dbReference>
<dbReference type="EMBL" id="JBHSFE010000011">
    <property type="protein sequence ID" value="MFC4609061.1"/>
    <property type="molecule type" value="Genomic_DNA"/>
</dbReference>
<comment type="similarity">
    <text evidence="3">Belongs to the class II aldolase/RraA-like family.</text>
</comment>
<sequence>MTPAPPSDDREAVAERRAQAARSLASADIVDALGRMHRHHAHIHDLVTPTPGRVLFGQAVTISYFPSCSATIDPETHSFGALFQQAVGIGANDAGGKVLVLASNGHPDVSVGGGTKLALLAHYHLAGVLTDARLRDFAELRAYPFAAYCSGEGVRWGGDVITPYQANVPVVVAGVGVYPGQYVFADDSGAVVIPEPDIDAVLAGAVTVGKEEAEFRARIAQGRVTREAGTDGQQQR</sequence>
<dbReference type="InterPro" id="IPR005493">
    <property type="entry name" value="RraA/RraA-like"/>
</dbReference>
<accession>A0ABV9G835</accession>